<evidence type="ECO:0000313" key="4">
    <source>
        <dbReference type="Proteomes" id="UP000054270"/>
    </source>
</evidence>
<reference evidence="4" key="1">
    <citation type="submission" date="2014-04" db="EMBL/GenBank/DDBJ databases">
        <title>Evolutionary Origins and Diversification of the Mycorrhizal Mutualists.</title>
        <authorList>
            <consortium name="DOE Joint Genome Institute"/>
            <consortium name="Mycorrhizal Genomics Consortium"/>
            <person name="Kohler A."/>
            <person name="Kuo A."/>
            <person name="Nagy L.G."/>
            <person name="Floudas D."/>
            <person name="Copeland A."/>
            <person name="Barry K.W."/>
            <person name="Cichocki N."/>
            <person name="Veneault-Fourrey C."/>
            <person name="LaButti K."/>
            <person name="Lindquist E.A."/>
            <person name="Lipzen A."/>
            <person name="Lundell T."/>
            <person name="Morin E."/>
            <person name="Murat C."/>
            <person name="Riley R."/>
            <person name="Ohm R."/>
            <person name="Sun H."/>
            <person name="Tunlid A."/>
            <person name="Henrissat B."/>
            <person name="Grigoriev I.V."/>
            <person name="Hibbett D.S."/>
            <person name="Martin F."/>
        </authorList>
    </citation>
    <scope>NUCLEOTIDE SEQUENCE [LARGE SCALE GENOMIC DNA]</scope>
    <source>
        <strain evidence="4">FD-334 SS-4</strain>
    </source>
</reference>
<keyword evidence="2" id="KW-1133">Transmembrane helix</keyword>
<sequence>MAHLLALVPPTASGSLAAVIYVHVGALSVMMWDIICHLKQDYRLLYTDFCVKTFLYYLCRTTTVLYTLTKTVYLMGVTGNVGTNSFCQDRIGGEWVGAAFVTLFVYHAVVLAVVIMAVKQNVSADRENLKPHERYGRMARKKSLYLVKPLTTAEHVFFLLTTVLSMAVMIWFFASGKAGASSSVRLTAPVVYLVCSTIAIGRILRQTKFDEEKRRKESALSPQIKLETPARRDLYDSVTSTTRIIEPSFNEARGAHCDVIGLFETEPQGCIITIPPVVEIEVKQVVESGHDGHSRADSIGGISECSSHLPKGW</sequence>
<evidence type="ECO:0000256" key="1">
    <source>
        <dbReference type="SAM" id="MobiDB-lite"/>
    </source>
</evidence>
<keyword evidence="2" id="KW-0472">Membrane</keyword>
<organism evidence="3 4">
    <name type="scientific">Hypholoma sublateritium (strain FD-334 SS-4)</name>
    <dbReference type="NCBI Taxonomy" id="945553"/>
    <lineage>
        <taxon>Eukaryota</taxon>
        <taxon>Fungi</taxon>
        <taxon>Dikarya</taxon>
        <taxon>Basidiomycota</taxon>
        <taxon>Agaricomycotina</taxon>
        <taxon>Agaricomycetes</taxon>
        <taxon>Agaricomycetidae</taxon>
        <taxon>Agaricales</taxon>
        <taxon>Agaricineae</taxon>
        <taxon>Strophariaceae</taxon>
        <taxon>Hypholoma</taxon>
    </lineage>
</organism>
<gene>
    <name evidence="3" type="ORF">HYPSUDRAFT_57600</name>
</gene>
<evidence type="ECO:0000256" key="2">
    <source>
        <dbReference type="SAM" id="Phobius"/>
    </source>
</evidence>
<dbReference type="Proteomes" id="UP000054270">
    <property type="component" value="Unassembled WGS sequence"/>
</dbReference>
<feature type="transmembrane region" description="Helical" evidence="2">
    <location>
        <begin position="156"/>
        <end position="174"/>
    </location>
</feature>
<protein>
    <submittedName>
        <fullName evidence="3">Uncharacterized protein</fullName>
    </submittedName>
</protein>
<name>A0A0D2M3E8_HYPSF</name>
<dbReference type="EMBL" id="KN817600">
    <property type="protein sequence ID" value="KJA17673.1"/>
    <property type="molecule type" value="Genomic_DNA"/>
</dbReference>
<feature type="transmembrane region" description="Helical" evidence="2">
    <location>
        <begin position="54"/>
        <end position="75"/>
    </location>
</feature>
<feature type="region of interest" description="Disordered" evidence="1">
    <location>
        <begin position="289"/>
        <end position="313"/>
    </location>
</feature>
<keyword evidence="2" id="KW-0812">Transmembrane</keyword>
<feature type="transmembrane region" description="Helical" evidence="2">
    <location>
        <begin position="95"/>
        <end position="118"/>
    </location>
</feature>
<proteinExistence type="predicted"/>
<accession>A0A0D2M3E8</accession>
<feature type="transmembrane region" description="Helical" evidence="2">
    <location>
        <begin position="186"/>
        <end position="204"/>
    </location>
</feature>
<keyword evidence="4" id="KW-1185">Reference proteome</keyword>
<dbReference type="AlphaFoldDB" id="A0A0D2M3E8"/>
<feature type="transmembrane region" description="Helical" evidence="2">
    <location>
        <begin position="12"/>
        <end position="34"/>
    </location>
</feature>
<evidence type="ECO:0000313" key="3">
    <source>
        <dbReference type="EMBL" id="KJA17673.1"/>
    </source>
</evidence>